<comment type="similarity">
    <text evidence="1 3">Belongs to the short-chain dehydrogenases/reductases (SDR) family.</text>
</comment>
<dbReference type="RefSeq" id="WP_179721484.1">
    <property type="nucleotide sequence ID" value="NZ_JACBZT010000001.1"/>
</dbReference>
<dbReference type="InterPro" id="IPR036291">
    <property type="entry name" value="NAD(P)-bd_dom_sf"/>
</dbReference>
<dbReference type="Pfam" id="PF00106">
    <property type="entry name" value="adh_short"/>
    <property type="match status" value="1"/>
</dbReference>
<dbReference type="Gene3D" id="3.40.50.720">
    <property type="entry name" value="NAD(P)-binding Rossmann-like Domain"/>
    <property type="match status" value="1"/>
</dbReference>
<comment type="caution">
    <text evidence="5">The sequence shown here is derived from an EMBL/GenBank/DDBJ whole genome shotgun (WGS) entry which is preliminary data.</text>
</comment>
<sequence length="296" mass="29405">MNDQRVALVTGAARGLGRSHALALAARGMAVVVDDTGAELDGTGGDPAAAEAVAAEIRAAGGTAVATTADVATHDGAAAAVATALEEFGRLDALVANAGILRDRTFAKMTLEDFDAVVRVHLSAAAYCAKAAWPSLVASGTGRIVVTSSASGLYGQFGQANYAAAKMGLLGLVNVLKQEGARAGIGVNAIAPVAATRMTEPLLPPAALRGLAPELVSPLVAHLVSAECGESGLVLEVGGSRVARVQVVESDLEELPAGDDGIAAVVAKLAGIGTGTPFASSNDALARLLSIAADPR</sequence>
<gene>
    <name evidence="5" type="ORF">GGQ55_004972</name>
</gene>
<evidence type="ECO:0000256" key="2">
    <source>
        <dbReference type="ARBA" id="ARBA00023002"/>
    </source>
</evidence>
<dbReference type="Proteomes" id="UP000541969">
    <property type="component" value="Unassembled WGS sequence"/>
</dbReference>
<dbReference type="InterPro" id="IPR057326">
    <property type="entry name" value="KR_dom"/>
</dbReference>
<dbReference type="PANTHER" id="PTHR45024:SF2">
    <property type="entry name" value="SCP2 DOMAIN-CONTAINING PROTEIN"/>
    <property type="match status" value="1"/>
</dbReference>
<feature type="domain" description="Ketoreductase" evidence="4">
    <location>
        <begin position="5"/>
        <end position="196"/>
    </location>
</feature>
<accession>A0A853CKU5</accession>
<organism evidence="5 6">
    <name type="scientific">Petropleomorpha daqingensis</name>
    <dbReference type="NCBI Taxonomy" id="2026353"/>
    <lineage>
        <taxon>Bacteria</taxon>
        <taxon>Bacillati</taxon>
        <taxon>Actinomycetota</taxon>
        <taxon>Actinomycetes</taxon>
        <taxon>Geodermatophilales</taxon>
        <taxon>Geodermatophilaceae</taxon>
        <taxon>Petropleomorpha</taxon>
    </lineage>
</organism>
<protein>
    <submittedName>
        <fullName evidence="5">NAD(P)-dependent dehydrogenase (Short-subunit alcohol dehydrogenase family)</fullName>
    </submittedName>
</protein>
<dbReference type="SUPFAM" id="SSF51735">
    <property type="entry name" value="NAD(P)-binding Rossmann-fold domains"/>
    <property type="match status" value="1"/>
</dbReference>
<dbReference type="PRINTS" id="PR00080">
    <property type="entry name" value="SDRFAMILY"/>
</dbReference>
<reference evidence="5 6" key="1">
    <citation type="submission" date="2020-07" db="EMBL/GenBank/DDBJ databases">
        <title>Sequencing the genomes of 1000 actinobacteria strains.</title>
        <authorList>
            <person name="Klenk H.-P."/>
        </authorList>
    </citation>
    <scope>NUCLEOTIDE SEQUENCE [LARGE SCALE GENOMIC DNA]</scope>
    <source>
        <strain evidence="5 6">DSM 104001</strain>
    </source>
</reference>
<keyword evidence="2" id="KW-0560">Oxidoreductase</keyword>
<dbReference type="AlphaFoldDB" id="A0A853CKU5"/>
<dbReference type="InterPro" id="IPR002347">
    <property type="entry name" value="SDR_fam"/>
</dbReference>
<dbReference type="InterPro" id="IPR051687">
    <property type="entry name" value="Peroxisomal_Beta-Oxidation"/>
</dbReference>
<evidence type="ECO:0000313" key="6">
    <source>
        <dbReference type="Proteomes" id="UP000541969"/>
    </source>
</evidence>
<keyword evidence="6" id="KW-1185">Reference proteome</keyword>
<evidence type="ECO:0000313" key="5">
    <source>
        <dbReference type="EMBL" id="NYJ08694.1"/>
    </source>
</evidence>
<proteinExistence type="inferred from homology"/>
<dbReference type="EMBL" id="JACBZT010000001">
    <property type="protein sequence ID" value="NYJ08694.1"/>
    <property type="molecule type" value="Genomic_DNA"/>
</dbReference>
<evidence type="ECO:0000256" key="3">
    <source>
        <dbReference type="RuleBase" id="RU000363"/>
    </source>
</evidence>
<dbReference type="SMART" id="SM00822">
    <property type="entry name" value="PKS_KR"/>
    <property type="match status" value="1"/>
</dbReference>
<dbReference type="PANTHER" id="PTHR45024">
    <property type="entry name" value="DEHYDROGENASES, SHORT CHAIN"/>
    <property type="match status" value="1"/>
</dbReference>
<dbReference type="PRINTS" id="PR00081">
    <property type="entry name" value="GDHRDH"/>
</dbReference>
<name>A0A853CKU5_9ACTN</name>
<evidence type="ECO:0000259" key="4">
    <source>
        <dbReference type="SMART" id="SM00822"/>
    </source>
</evidence>
<dbReference type="GO" id="GO:0016491">
    <property type="term" value="F:oxidoreductase activity"/>
    <property type="evidence" value="ECO:0007669"/>
    <property type="project" value="UniProtKB-KW"/>
</dbReference>
<evidence type="ECO:0000256" key="1">
    <source>
        <dbReference type="ARBA" id="ARBA00006484"/>
    </source>
</evidence>